<dbReference type="OrthoDB" id="6021743at2759"/>
<dbReference type="RefSeq" id="XP_041406237.1">
    <property type="nucleotide sequence ID" value="XM_041550303.1"/>
</dbReference>
<organism evidence="2 3">
    <name type="scientific">Maudiozyma barnettii</name>
    <dbReference type="NCBI Taxonomy" id="61262"/>
    <lineage>
        <taxon>Eukaryota</taxon>
        <taxon>Fungi</taxon>
        <taxon>Dikarya</taxon>
        <taxon>Ascomycota</taxon>
        <taxon>Saccharomycotina</taxon>
        <taxon>Saccharomycetes</taxon>
        <taxon>Saccharomycetales</taxon>
        <taxon>Saccharomycetaceae</taxon>
        <taxon>Maudiozyma</taxon>
    </lineage>
</organism>
<keyword evidence="3" id="KW-1185">Reference proteome</keyword>
<keyword evidence="2" id="KW-0396">Initiation factor</keyword>
<dbReference type="EMBL" id="CAEFZW010000004">
    <property type="protein sequence ID" value="CAB4254393.1"/>
    <property type="molecule type" value="Genomic_DNA"/>
</dbReference>
<name>A0A8H2ZH51_9SACH</name>
<gene>
    <name evidence="2" type="ORF">KABA2_04S05258</name>
</gene>
<dbReference type="Gene3D" id="2.130.10.10">
    <property type="entry name" value="YVTN repeat-like/Quinoprotein amine dehydrogenase"/>
    <property type="match status" value="1"/>
</dbReference>
<dbReference type="GeneID" id="64857386"/>
<reference evidence="2 3" key="1">
    <citation type="submission" date="2020-05" db="EMBL/GenBank/DDBJ databases">
        <authorList>
            <person name="Casaregola S."/>
            <person name="Devillers H."/>
            <person name="Grondin C."/>
        </authorList>
    </citation>
    <scope>NUCLEOTIDE SEQUENCE [LARGE SCALE GENOMIC DNA]</scope>
    <source>
        <strain evidence="2 3">CLIB 1767</strain>
    </source>
</reference>
<evidence type="ECO:0000313" key="3">
    <source>
        <dbReference type="Proteomes" id="UP000644660"/>
    </source>
</evidence>
<dbReference type="Proteomes" id="UP000644660">
    <property type="component" value="Unassembled WGS sequence"/>
</dbReference>
<dbReference type="InterPro" id="IPR015943">
    <property type="entry name" value="WD40/YVTN_repeat-like_dom_sf"/>
</dbReference>
<accession>A0A8H2ZH51</accession>
<feature type="domain" description="Transcription factor IIIC putative zinc-finger" evidence="1">
    <location>
        <begin position="530"/>
        <end position="599"/>
    </location>
</feature>
<evidence type="ECO:0000259" key="1">
    <source>
        <dbReference type="Pfam" id="PF12660"/>
    </source>
</evidence>
<dbReference type="SUPFAM" id="SSF69322">
    <property type="entry name" value="Tricorn protease domain 2"/>
    <property type="match status" value="1"/>
</dbReference>
<comment type="caution">
    <text evidence="2">The sequence shown here is derived from an EMBL/GenBank/DDBJ whole genome shotgun (WGS) entry which is preliminary data.</text>
</comment>
<sequence>MKLLKDLIIQRKELQDWDNAITWSRNGTLYFRTSPEITIGEPRYQDSSLINNNAKGLFYTKEYPLVVGNVMEFETATDNAFLNTQPASFVRTCKPSKVNDSEYLAVLSNNFNVIIYKDKNPVAKIDQSGVNVQQRCFHAFEWSPYDNTIVVGNEAGELLFFQKEPESDNFGLINRVKMDELQSQYITDILWIGNNIVVTASDNSVWKLEYNKNLLHAKKIIDSSRFKIFDLAIINDRYVIVTSSGHLYIFNLTSNKLDIERLPVANNFYIVPIRKTDTLILVSNANNMTIKLDLDTNEISLQPDTLIGPHLLHKFKKWNDIWNESGKYETNLNIYGVTLSPDGFTVAILYNVNRVTWKYLISSQRQYHVMFVPLCEQWEISNEATGLAWYQTHIIYQRGSLPLNGELSNENSLKLLESNPKFNTQIDFKQYLINYFDNENLNQLRFNIYLDNTDKRCINIFRALIIKYALSRLETITDVLDIACLTALLKATGSPPNPDIPSDKFEEYDMKGEFITQTFSLKITDDNSNSSFEEITSKEGNTWKLCAITLLPILGLAVKRCPVTNKRVIDIEADSLNHYGWFTRTLLEVCCKNSVYTGTGMI</sequence>
<dbReference type="GO" id="GO:0003743">
    <property type="term" value="F:translation initiation factor activity"/>
    <property type="evidence" value="ECO:0007669"/>
    <property type="project" value="UniProtKB-KW"/>
</dbReference>
<keyword evidence="2" id="KW-0648">Protein biosynthesis</keyword>
<proteinExistence type="predicted"/>
<evidence type="ECO:0000313" key="2">
    <source>
        <dbReference type="EMBL" id="CAB4254393.1"/>
    </source>
</evidence>
<dbReference type="AlphaFoldDB" id="A0A8H2ZH51"/>
<protein>
    <submittedName>
        <fullName evidence="2">Similar to Saccharomyces cerevisiae YPL007C TFC8 One of six subunits of RNA polymerase III transcription initiation factor complex (TFIIIC)</fullName>
    </submittedName>
</protein>
<dbReference type="Pfam" id="PF12660">
    <property type="entry name" value="zf-TFIIIC"/>
    <property type="match status" value="1"/>
</dbReference>
<dbReference type="InterPro" id="IPR024764">
    <property type="entry name" value="TFIIIC_Znf"/>
</dbReference>